<evidence type="ECO:0000313" key="3">
    <source>
        <dbReference type="EnsemblMetazoa" id="AFAF017919-PA"/>
    </source>
</evidence>
<keyword evidence="4" id="KW-1185">Reference proteome</keyword>
<dbReference type="EMBL" id="AXCN02002351">
    <property type="status" value="NOT_ANNOTATED_CDS"/>
    <property type="molecule type" value="Genomic_DNA"/>
</dbReference>
<evidence type="ECO:0000313" key="4">
    <source>
        <dbReference type="Proteomes" id="UP000075886"/>
    </source>
</evidence>
<dbReference type="EnsemblMetazoa" id="AFAF017919-RA">
    <property type="protein sequence ID" value="AFAF017919-PA"/>
    <property type="gene ID" value="AFAF017919"/>
</dbReference>
<feature type="region of interest" description="Disordered" evidence="1">
    <location>
        <begin position="1"/>
        <end position="26"/>
    </location>
</feature>
<keyword evidence="2" id="KW-1133">Transmembrane helix</keyword>
<keyword evidence="2" id="KW-0472">Membrane</keyword>
<name>A0A182QVV1_9DIPT</name>
<proteinExistence type="predicted"/>
<feature type="transmembrane region" description="Helical" evidence="2">
    <location>
        <begin position="61"/>
        <end position="79"/>
    </location>
</feature>
<protein>
    <submittedName>
        <fullName evidence="3">Uncharacterized protein</fullName>
    </submittedName>
</protein>
<keyword evidence="2" id="KW-0812">Transmembrane</keyword>
<dbReference type="Proteomes" id="UP000075886">
    <property type="component" value="Unassembled WGS sequence"/>
</dbReference>
<reference evidence="3" key="2">
    <citation type="submission" date="2020-05" db="UniProtKB">
        <authorList>
            <consortium name="EnsemblMetazoa"/>
        </authorList>
    </citation>
    <scope>IDENTIFICATION</scope>
    <source>
        <strain evidence="3">FAR1</strain>
    </source>
</reference>
<sequence length="152" mass="16917">MSKYGRAAKGGPYDRKKADGRTMTPTTTTTTTIWRCWLVMMCLGLKGGGGDAPSAVCTGPFAIHYLFTVLEFDVFLGFVRKFRNLRIHRRLVQQGLGWGGLLRRARGLACTGKKDNRMDCEGCCRRAKEVPPAYRGVGFGGLRRPTDRPTNR</sequence>
<accession>A0A182QVV1</accession>
<evidence type="ECO:0000256" key="2">
    <source>
        <dbReference type="SAM" id="Phobius"/>
    </source>
</evidence>
<evidence type="ECO:0000256" key="1">
    <source>
        <dbReference type="SAM" id="MobiDB-lite"/>
    </source>
</evidence>
<organism evidence="3 4">
    <name type="scientific">Anopheles farauti</name>
    <dbReference type="NCBI Taxonomy" id="69004"/>
    <lineage>
        <taxon>Eukaryota</taxon>
        <taxon>Metazoa</taxon>
        <taxon>Ecdysozoa</taxon>
        <taxon>Arthropoda</taxon>
        <taxon>Hexapoda</taxon>
        <taxon>Insecta</taxon>
        <taxon>Pterygota</taxon>
        <taxon>Neoptera</taxon>
        <taxon>Endopterygota</taxon>
        <taxon>Diptera</taxon>
        <taxon>Nematocera</taxon>
        <taxon>Culicoidea</taxon>
        <taxon>Culicidae</taxon>
        <taxon>Anophelinae</taxon>
        <taxon>Anopheles</taxon>
    </lineage>
</organism>
<dbReference type="AlphaFoldDB" id="A0A182QVV1"/>
<dbReference type="VEuPathDB" id="VectorBase:AFAF017919"/>
<reference evidence="4" key="1">
    <citation type="submission" date="2014-01" db="EMBL/GenBank/DDBJ databases">
        <title>The Genome Sequence of Anopheles farauti FAR1 (V2).</title>
        <authorList>
            <consortium name="The Broad Institute Genomics Platform"/>
            <person name="Neafsey D.E."/>
            <person name="Besansky N."/>
            <person name="Howell P."/>
            <person name="Walton C."/>
            <person name="Young S.K."/>
            <person name="Zeng Q."/>
            <person name="Gargeya S."/>
            <person name="Fitzgerald M."/>
            <person name="Haas B."/>
            <person name="Abouelleil A."/>
            <person name="Allen A.W."/>
            <person name="Alvarado L."/>
            <person name="Arachchi H.M."/>
            <person name="Berlin A.M."/>
            <person name="Chapman S.B."/>
            <person name="Gainer-Dewar J."/>
            <person name="Goldberg J."/>
            <person name="Griggs A."/>
            <person name="Gujja S."/>
            <person name="Hansen M."/>
            <person name="Howarth C."/>
            <person name="Imamovic A."/>
            <person name="Ireland A."/>
            <person name="Larimer J."/>
            <person name="McCowan C."/>
            <person name="Murphy C."/>
            <person name="Pearson M."/>
            <person name="Poon T.W."/>
            <person name="Priest M."/>
            <person name="Roberts A."/>
            <person name="Saif S."/>
            <person name="Shea T."/>
            <person name="Sisk P."/>
            <person name="Sykes S."/>
            <person name="Wortman J."/>
            <person name="Nusbaum C."/>
            <person name="Birren B."/>
        </authorList>
    </citation>
    <scope>NUCLEOTIDE SEQUENCE [LARGE SCALE GENOMIC DNA]</scope>
    <source>
        <strain evidence="4">FAR1</strain>
    </source>
</reference>